<evidence type="ECO:0000259" key="3">
    <source>
        <dbReference type="Pfam" id="PF01113"/>
    </source>
</evidence>
<organism evidence="4 5">
    <name type="scientific">Chlamydomonas incerta</name>
    <dbReference type="NCBI Taxonomy" id="51695"/>
    <lineage>
        <taxon>Eukaryota</taxon>
        <taxon>Viridiplantae</taxon>
        <taxon>Chlorophyta</taxon>
        <taxon>core chlorophytes</taxon>
        <taxon>Chlorophyceae</taxon>
        <taxon>CS clade</taxon>
        <taxon>Chlamydomonadales</taxon>
        <taxon>Chlamydomonadaceae</taxon>
        <taxon>Chlamydomonas</taxon>
    </lineage>
</organism>
<dbReference type="InterPro" id="IPR036291">
    <property type="entry name" value="NAD(P)-bd_dom_sf"/>
</dbReference>
<sequence length="315" mass="33274">MVNSCTGKMGHAAAEALVDAGIKLVPHTFTGMSAGVAVKNIGVRGVATQLVGAEKRQAALDAIKAEYPGMMVVDYTLAHCVEDHVRLYADNGLPFVMGTLGGDRDRLRAYVEEKGAYAVLPSAAGEQAMNLFALLTSLGAPLPPNFETYIWETVGRGDALALDLLSPQDAGEIVATLRAMGIQADEGQIYRMRASLQSRVGLNLEREPQGALHALQGRGSSRTCRITAPGAVPRLFLRHYGLSRAAFAAGAVEAVRFLAARVAEGADQRVYDMVDVLRAHQAEQDKLNAVRASQQFSSNVVVAGPSVTATAATSA</sequence>
<dbReference type="SUPFAM" id="SSF51735">
    <property type="entry name" value="NAD(P)-binding Rossmann-fold domains"/>
    <property type="match status" value="1"/>
</dbReference>
<evidence type="ECO:0000256" key="1">
    <source>
        <dbReference type="ARBA" id="ARBA00022857"/>
    </source>
</evidence>
<dbReference type="GO" id="GO:0009570">
    <property type="term" value="C:chloroplast stroma"/>
    <property type="evidence" value="ECO:0007669"/>
    <property type="project" value="TreeGrafter"/>
</dbReference>
<protein>
    <recommendedName>
        <fullName evidence="3">Dihydrodipicolinate reductase N-terminal domain-containing protein</fullName>
    </recommendedName>
</protein>
<dbReference type="GO" id="GO:0008839">
    <property type="term" value="F:4-hydroxy-tetrahydrodipicolinate reductase"/>
    <property type="evidence" value="ECO:0007669"/>
    <property type="project" value="InterPro"/>
</dbReference>
<dbReference type="Proteomes" id="UP000650467">
    <property type="component" value="Unassembled WGS sequence"/>
</dbReference>
<keyword evidence="2" id="KW-0560">Oxidoreductase</keyword>
<dbReference type="GO" id="GO:0009089">
    <property type="term" value="P:lysine biosynthetic process via diaminopimelate"/>
    <property type="evidence" value="ECO:0007669"/>
    <property type="project" value="InterPro"/>
</dbReference>
<reference evidence="4" key="1">
    <citation type="journal article" date="2020" name="bioRxiv">
        <title>Comparative genomics of Chlamydomonas.</title>
        <authorList>
            <person name="Craig R.J."/>
            <person name="Hasan A.R."/>
            <person name="Ness R.W."/>
            <person name="Keightley P.D."/>
        </authorList>
    </citation>
    <scope>NUCLEOTIDE SEQUENCE</scope>
    <source>
        <strain evidence="4">SAG 7.73</strain>
    </source>
</reference>
<dbReference type="Pfam" id="PF01113">
    <property type="entry name" value="DapB_N"/>
    <property type="match status" value="1"/>
</dbReference>
<comment type="caution">
    <text evidence="4">The sequence shown here is derived from an EMBL/GenBank/DDBJ whole genome shotgun (WGS) entry which is preliminary data.</text>
</comment>
<keyword evidence="5" id="KW-1185">Reference proteome</keyword>
<feature type="domain" description="Dihydrodipicolinate reductase N-terminal" evidence="3">
    <location>
        <begin position="2"/>
        <end position="109"/>
    </location>
</feature>
<dbReference type="GO" id="GO:0019877">
    <property type="term" value="P:diaminopimelate biosynthetic process"/>
    <property type="evidence" value="ECO:0007669"/>
    <property type="project" value="TreeGrafter"/>
</dbReference>
<dbReference type="FunFam" id="3.40.50.720:FF:000264">
    <property type="entry name" value="4-hydroxy-tetrahydrodipicolinate reductase 2 chloroplastic"/>
    <property type="match status" value="1"/>
</dbReference>
<dbReference type="EMBL" id="JAEHOC010000005">
    <property type="protein sequence ID" value="KAG2441736.1"/>
    <property type="molecule type" value="Genomic_DNA"/>
</dbReference>
<dbReference type="InterPro" id="IPR000846">
    <property type="entry name" value="DapB_N"/>
</dbReference>
<accession>A0A835TCV6</accession>
<dbReference type="OrthoDB" id="526016at2759"/>
<gene>
    <name evidence="4" type="ORF">HXX76_003351</name>
</gene>
<dbReference type="PANTHER" id="PTHR20836:SF0">
    <property type="entry name" value="4-HYDROXY-TETRAHYDRODIPICOLINATE REDUCTASE 1, CHLOROPLASTIC-RELATED"/>
    <property type="match status" value="1"/>
</dbReference>
<evidence type="ECO:0000313" key="4">
    <source>
        <dbReference type="EMBL" id="KAG2441736.1"/>
    </source>
</evidence>
<keyword evidence="1" id="KW-0521">NADP</keyword>
<dbReference type="AlphaFoldDB" id="A0A835TCV6"/>
<proteinExistence type="predicted"/>
<evidence type="ECO:0000256" key="2">
    <source>
        <dbReference type="ARBA" id="ARBA00023002"/>
    </source>
</evidence>
<evidence type="ECO:0000313" key="5">
    <source>
        <dbReference type="Proteomes" id="UP000650467"/>
    </source>
</evidence>
<name>A0A835TCV6_CHLIN</name>
<dbReference type="Gene3D" id="3.40.50.720">
    <property type="entry name" value="NAD(P)-binding Rossmann-like Domain"/>
    <property type="match status" value="1"/>
</dbReference>
<dbReference type="PANTHER" id="PTHR20836">
    <property type="entry name" value="DIHYDRODIPICOLINATE REDUCTASE"/>
    <property type="match status" value="1"/>
</dbReference>
<dbReference type="InterPro" id="IPR023940">
    <property type="entry name" value="DHDPR_bac"/>
</dbReference>